<dbReference type="RefSeq" id="WP_283765066.1">
    <property type="nucleotide sequence ID" value="NZ_JAQOSO010000003.1"/>
</dbReference>
<dbReference type="SUPFAM" id="SSF52980">
    <property type="entry name" value="Restriction endonuclease-like"/>
    <property type="match status" value="1"/>
</dbReference>
<evidence type="ECO:0000313" key="3">
    <source>
        <dbReference type="Proteomes" id="UP001235849"/>
    </source>
</evidence>
<keyword evidence="2" id="KW-0378">Hydrolase</keyword>
<dbReference type="Pfam" id="PF05685">
    <property type="entry name" value="Uma2"/>
    <property type="match status" value="1"/>
</dbReference>
<keyword evidence="3" id="KW-1185">Reference proteome</keyword>
<feature type="domain" description="Putative restriction endonuclease" evidence="1">
    <location>
        <begin position="20"/>
        <end position="179"/>
    </location>
</feature>
<dbReference type="PANTHER" id="PTHR36558">
    <property type="entry name" value="GLR1098 PROTEIN"/>
    <property type="match status" value="1"/>
</dbReference>
<dbReference type="InterPro" id="IPR011335">
    <property type="entry name" value="Restrct_endonuc-II-like"/>
</dbReference>
<accession>A0ABT7B1Z3</accession>
<dbReference type="EMBL" id="JAQOSO010000003">
    <property type="protein sequence ID" value="MDJ1172684.1"/>
    <property type="molecule type" value="Genomic_DNA"/>
</dbReference>
<proteinExistence type="predicted"/>
<dbReference type="InterPro" id="IPR012296">
    <property type="entry name" value="Nuclease_put_TT1808"/>
</dbReference>
<dbReference type="PANTHER" id="PTHR36558:SF1">
    <property type="entry name" value="RESTRICTION ENDONUCLEASE DOMAIN-CONTAINING PROTEIN-RELATED"/>
    <property type="match status" value="1"/>
</dbReference>
<evidence type="ECO:0000313" key="2">
    <source>
        <dbReference type="EMBL" id="MDJ1172684.1"/>
    </source>
</evidence>
<dbReference type="Gene3D" id="3.90.1570.10">
    <property type="entry name" value="tt1808, chain A"/>
    <property type="match status" value="1"/>
</dbReference>
<dbReference type="Proteomes" id="UP001235849">
    <property type="component" value="Unassembled WGS sequence"/>
</dbReference>
<protein>
    <submittedName>
        <fullName evidence="2">Uma2 family endonuclease</fullName>
    </submittedName>
</protein>
<name>A0ABT7B1Z3_9CYAN</name>
<dbReference type="CDD" id="cd06260">
    <property type="entry name" value="DUF820-like"/>
    <property type="match status" value="1"/>
</dbReference>
<organism evidence="2 3">
    <name type="scientific">Roseofilum capinflatum BLCC-M114</name>
    <dbReference type="NCBI Taxonomy" id="3022440"/>
    <lineage>
        <taxon>Bacteria</taxon>
        <taxon>Bacillati</taxon>
        <taxon>Cyanobacteriota</taxon>
        <taxon>Cyanophyceae</taxon>
        <taxon>Desertifilales</taxon>
        <taxon>Desertifilaceae</taxon>
        <taxon>Roseofilum</taxon>
        <taxon>Roseofilum capinflatum</taxon>
    </lineage>
</organism>
<comment type="caution">
    <text evidence="2">The sequence shown here is derived from an EMBL/GenBank/DDBJ whole genome shotgun (WGS) entry which is preliminary data.</text>
</comment>
<evidence type="ECO:0000259" key="1">
    <source>
        <dbReference type="Pfam" id="PF05685"/>
    </source>
</evidence>
<gene>
    <name evidence="2" type="ORF">PMG25_01090</name>
</gene>
<reference evidence="2 3" key="1">
    <citation type="submission" date="2023-01" db="EMBL/GenBank/DDBJ databases">
        <title>Novel diversity within Roseofilum (Cyanobacteria; Desertifilaceae) from marine benthic mats with descriptions of four novel species.</title>
        <authorList>
            <person name="Wang Y."/>
            <person name="Berthold D.E."/>
            <person name="Hu J."/>
            <person name="Lefler F.W."/>
            <person name="Laughinghouse H.D. IV."/>
        </authorList>
    </citation>
    <scope>NUCLEOTIDE SEQUENCE [LARGE SCALE GENOMIC DNA]</scope>
    <source>
        <strain evidence="2 3">BLCC-M114</strain>
    </source>
</reference>
<dbReference type="GO" id="GO:0004519">
    <property type="term" value="F:endonuclease activity"/>
    <property type="evidence" value="ECO:0007669"/>
    <property type="project" value="UniProtKB-KW"/>
</dbReference>
<keyword evidence="2" id="KW-0540">Nuclease</keyword>
<dbReference type="InterPro" id="IPR008538">
    <property type="entry name" value="Uma2"/>
</dbReference>
<keyword evidence="2" id="KW-0255">Endonuclease</keyword>
<sequence>MKLSTAFISVLDYLEGEKISPIRHEYIGGQIFAMSGGSEEHNRIAGNIYTRLLIHLRGSGCKTFMSDMKVNMPIARDTADLFYYPDVMVTCEPEDREKYYKTSPCLIVEVLSSSTESLDRREKRLNYQSLPSLQEYVLVSQTEMKVEVYRRKTDGNWSLEMLEIDDSLELNSVDLTLTMADIYDEVLMQGKIGG</sequence>